<evidence type="ECO:0000256" key="1">
    <source>
        <dbReference type="SAM" id="SignalP"/>
    </source>
</evidence>
<gene>
    <name evidence="3" type="ORF">ENJ51_11485</name>
</gene>
<keyword evidence="1" id="KW-0732">Signal</keyword>
<feature type="domain" description="Transglycosylase SLT" evidence="2">
    <location>
        <begin position="109"/>
        <end position="230"/>
    </location>
</feature>
<feature type="chain" id="PRO_5031211156" description="Transglycosylase SLT domain-containing protein" evidence="1">
    <location>
        <begin position="25"/>
        <end position="283"/>
    </location>
</feature>
<dbReference type="SUPFAM" id="SSF53955">
    <property type="entry name" value="Lysozyme-like"/>
    <property type="match status" value="1"/>
</dbReference>
<dbReference type="InterPro" id="IPR008258">
    <property type="entry name" value="Transglycosylase_SLT_dom_1"/>
</dbReference>
<dbReference type="InterPro" id="IPR023346">
    <property type="entry name" value="Lysozyme-like_dom_sf"/>
</dbReference>
<sequence>MRQLKCITLFLLLSVLLIVSPISASDSDWDFIIPDAIKKNTRANYAERSHIIFQYFLKNSLRSKGGKDFESVIKRVKNRIFWKQNKQKQNLFVDAFQRSYPQIKHYQIPSDVPHMVLLMPYLESLWRAKAGDPSKDYGYWQLLNAIVKEIKELSSTPPYLKKLSTNKIRSHHKLSTTVALIHLKRYYFYFHNVSGFSKTDAWLFSIVSYNWGAGNVRRMLHKMKQKKIKRSFSSFYHYLYQKQEMDKDNKSLRSAVEYLPHLWNIAQVIRVKNVAIKKSDKLE</sequence>
<dbReference type="Gene3D" id="1.10.530.10">
    <property type="match status" value="1"/>
</dbReference>
<protein>
    <recommendedName>
        <fullName evidence="2">Transglycosylase SLT domain-containing protein</fullName>
    </recommendedName>
</protein>
<dbReference type="AlphaFoldDB" id="A0A7V2T1G6"/>
<dbReference type="EMBL" id="DRMS01000431">
    <property type="protein sequence ID" value="HFC93420.1"/>
    <property type="molecule type" value="Genomic_DNA"/>
</dbReference>
<name>A0A7V2T1G6_LEUMU</name>
<evidence type="ECO:0000259" key="2">
    <source>
        <dbReference type="Pfam" id="PF01464"/>
    </source>
</evidence>
<organism evidence="3">
    <name type="scientific">Leucothrix mucor</name>
    <dbReference type="NCBI Taxonomy" id="45248"/>
    <lineage>
        <taxon>Bacteria</taxon>
        <taxon>Pseudomonadati</taxon>
        <taxon>Pseudomonadota</taxon>
        <taxon>Gammaproteobacteria</taxon>
        <taxon>Thiotrichales</taxon>
        <taxon>Thiotrichaceae</taxon>
        <taxon>Leucothrix</taxon>
    </lineage>
</organism>
<proteinExistence type="predicted"/>
<dbReference type="Proteomes" id="UP000885750">
    <property type="component" value="Unassembled WGS sequence"/>
</dbReference>
<accession>A0A7V2T1G6</accession>
<evidence type="ECO:0000313" key="3">
    <source>
        <dbReference type="EMBL" id="HFC93420.1"/>
    </source>
</evidence>
<comment type="caution">
    <text evidence="3">The sequence shown here is derived from an EMBL/GenBank/DDBJ whole genome shotgun (WGS) entry which is preliminary data.</text>
</comment>
<feature type="signal peptide" evidence="1">
    <location>
        <begin position="1"/>
        <end position="24"/>
    </location>
</feature>
<reference evidence="3" key="1">
    <citation type="journal article" date="2020" name="mSystems">
        <title>Genome- and Community-Level Interaction Insights into Carbon Utilization and Element Cycling Functions of Hydrothermarchaeota in Hydrothermal Sediment.</title>
        <authorList>
            <person name="Zhou Z."/>
            <person name="Liu Y."/>
            <person name="Xu W."/>
            <person name="Pan J."/>
            <person name="Luo Z.H."/>
            <person name="Li M."/>
        </authorList>
    </citation>
    <scope>NUCLEOTIDE SEQUENCE [LARGE SCALE GENOMIC DNA]</scope>
    <source>
        <strain evidence="3">HyVt-493</strain>
    </source>
</reference>
<dbReference type="Pfam" id="PF01464">
    <property type="entry name" value="SLT"/>
    <property type="match status" value="1"/>
</dbReference>